<dbReference type="EMBL" id="JEME01000088">
    <property type="protein sequence ID" value="KYG11247.1"/>
    <property type="molecule type" value="Genomic_DNA"/>
</dbReference>
<dbReference type="AlphaFoldDB" id="A0A150U325"/>
<reference evidence="2 3" key="1">
    <citation type="submission" date="2014-02" db="EMBL/GenBank/DDBJ databases">
        <title>The small core and large imbalanced accessory genome model reveals a collaborative survival strategy of Sorangium cellulosum strains in nature.</title>
        <authorList>
            <person name="Han K."/>
            <person name="Peng R."/>
            <person name="Blom J."/>
            <person name="Li Y.-Z."/>
        </authorList>
    </citation>
    <scope>NUCLEOTIDE SEQUENCE [LARGE SCALE GENOMIC DNA]</scope>
    <source>
        <strain evidence="2 3">So0007-03</strain>
    </source>
</reference>
<proteinExistence type="predicted"/>
<feature type="compositionally biased region" description="Basic and acidic residues" evidence="1">
    <location>
        <begin position="96"/>
        <end position="114"/>
    </location>
</feature>
<dbReference type="Proteomes" id="UP000075502">
    <property type="component" value="Unassembled WGS sequence"/>
</dbReference>
<evidence type="ECO:0000256" key="1">
    <source>
        <dbReference type="SAM" id="MobiDB-lite"/>
    </source>
</evidence>
<feature type="region of interest" description="Disordered" evidence="1">
    <location>
        <begin position="95"/>
        <end position="114"/>
    </location>
</feature>
<protein>
    <submittedName>
        <fullName evidence="2">Uncharacterized protein</fullName>
    </submittedName>
</protein>
<evidence type="ECO:0000313" key="2">
    <source>
        <dbReference type="EMBL" id="KYG11247.1"/>
    </source>
</evidence>
<name>A0A150U325_SORCE</name>
<organism evidence="2 3">
    <name type="scientific">Sorangium cellulosum</name>
    <name type="common">Polyangium cellulosum</name>
    <dbReference type="NCBI Taxonomy" id="56"/>
    <lineage>
        <taxon>Bacteria</taxon>
        <taxon>Pseudomonadati</taxon>
        <taxon>Myxococcota</taxon>
        <taxon>Polyangia</taxon>
        <taxon>Polyangiales</taxon>
        <taxon>Polyangiaceae</taxon>
        <taxon>Sorangium</taxon>
    </lineage>
</organism>
<gene>
    <name evidence="2" type="ORF">BE21_08250</name>
</gene>
<accession>A0A150U325</accession>
<evidence type="ECO:0000313" key="3">
    <source>
        <dbReference type="Proteomes" id="UP000075502"/>
    </source>
</evidence>
<comment type="caution">
    <text evidence="2">The sequence shown here is derived from an EMBL/GenBank/DDBJ whole genome shotgun (WGS) entry which is preliminary data.</text>
</comment>
<sequence>MGDDNPTRCERCDMRAPEGQTYCDACQRVRRAQATADESGWGGLTFIQKTGVILLLSAMFAFIVSGAFDDLSPPDGSHRPNPDADVFARTVRANQARREEQERGQRERERKQEKARLAAIEAARPPAERAALATEALTSDGRDAKEAYCRARELLDPIEPKDRGAADVRRALSLVKVTEARVLQAERAAFEQTRGLMCRDGTMSPTCRCHGPHRGCCSHHRGVAGCEPLPTEVSCP</sequence>